<dbReference type="Proteomes" id="UP001216907">
    <property type="component" value="Unassembled WGS sequence"/>
</dbReference>
<keyword evidence="2 3" id="KW-0802">TPR repeat</keyword>
<dbReference type="SUPFAM" id="SSF48452">
    <property type="entry name" value="TPR-like"/>
    <property type="match status" value="3"/>
</dbReference>
<accession>A0ABT6FH61</accession>
<dbReference type="InterPro" id="IPR011990">
    <property type="entry name" value="TPR-like_helical_dom_sf"/>
</dbReference>
<feature type="region of interest" description="Disordered" evidence="4">
    <location>
        <begin position="926"/>
        <end position="949"/>
    </location>
</feature>
<gene>
    <name evidence="6" type="ORF">PZE19_24430</name>
</gene>
<dbReference type="RefSeq" id="WP_277863222.1">
    <property type="nucleotide sequence ID" value="NZ_JARRAG010000002.1"/>
</dbReference>
<organism evidence="6 7">
    <name type="scientific">Paludisphaera mucosa</name>
    <dbReference type="NCBI Taxonomy" id="3030827"/>
    <lineage>
        <taxon>Bacteria</taxon>
        <taxon>Pseudomonadati</taxon>
        <taxon>Planctomycetota</taxon>
        <taxon>Planctomycetia</taxon>
        <taxon>Isosphaerales</taxon>
        <taxon>Isosphaeraceae</taxon>
        <taxon>Paludisphaera</taxon>
    </lineage>
</organism>
<dbReference type="PANTHER" id="PTHR44943">
    <property type="entry name" value="CELLULOSE SYNTHASE OPERON PROTEIN C"/>
    <property type="match status" value="1"/>
</dbReference>
<dbReference type="PROSITE" id="PS50005">
    <property type="entry name" value="TPR"/>
    <property type="match status" value="3"/>
</dbReference>
<dbReference type="Pfam" id="PF13181">
    <property type="entry name" value="TPR_8"/>
    <property type="match status" value="1"/>
</dbReference>
<feature type="repeat" description="TPR" evidence="3">
    <location>
        <begin position="900"/>
        <end position="933"/>
    </location>
</feature>
<keyword evidence="1" id="KW-0677">Repeat</keyword>
<dbReference type="EMBL" id="JARRAG010000002">
    <property type="protein sequence ID" value="MDG3006931.1"/>
    <property type="molecule type" value="Genomic_DNA"/>
</dbReference>
<feature type="domain" description="Peptidase MA-like" evidence="5">
    <location>
        <begin position="528"/>
        <end position="661"/>
    </location>
</feature>
<feature type="repeat" description="TPR" evidence="3">
    <location>
        <begin position="763"/>
        <end position="796"/>
    </location>
</feature>
<name>A0ABT6FH61_9BACT</name>
<protein>
    <submittedName>
        <fullName evidence="6">Tetratricopeptide repeat protein</fullName>
    </submittedName>
</protein>
<evidence type="ECO:0000256" key="3">
    <source>
        <dbReference type="PROSITE-ProRule" id="PRU00339"/>
    </source>
</evidence>
<dbReference type="Pfam" id="PF14559">
    <property type="entry name" value="TPR_19"/>
    <property type="match status" value="4"/>
</dbReference>
<dbReference type="Pfam" id="PF13485">
    <property type="entry name" value="Peptidase_MA_2"/>
    <property type="match status" value="1"/>
</dbReference>
<evidence type="ECO:0000259" key="5">
    <source>
        <dbReference type="Pfam" id="PF13485"/>
    </source>
</evidence>
<evidence type="ECO:0000313" key="7">
    <source>
        <dbReference type="Proteomes" id="UP001216907"/>
    </source>
</evidence>
<dbReference type="InterPro" id="IPR019734">
    <property type="entry name" value="TPR_rpt"/>
</dbReference>
<dbReference type="InterPro" id="IPR039568">
    <property type="entry name" value="Peptidase_MA-like_dom"/>
</dbReference>
<proteinExistence type="predicted"/>
<keyword evidence="7" id="KW-1185">Reference proteome</keyword>
<evidence type="ECO:0000256" key="4">
    <source>
        <dbReference type="SAM" id="MobiDB-lite"/>
    </source>
</evidence>
<dbReference type="PANTHER" id="PTHR44943:SF5">
    <property type="entry name" value="BLL7697 PROTEIN"/>
    <property type="match status" value="1"/>
</dbReference>
<dbReference type="Gene3D" id="1.25.40.10">
    <property type="entry name" value="Tetratricopeptide repeat domain"/>
    <property type="match status" value="5"/>
</dbReference>
<dbReference type="InterPro" id="IPR051685">
    <property type="entry name" value="Ycf3/AcsC/BcsC/TPR_MFPF"/>
</dbReference>
<evidence type="ECO:0000256" key="1">
    <source>
        <dbReference type="ARBA" id="ARBA00022737"/>
    </source>
</evidence>
<reference evidence="6 7" key="1">
    <citation type="submission" date="2023-03" db="EMBL/GenBank/DDBJ databases">
        <title>Paludisphaera mucosa sp. nov. a novel planctomycete from northern fen.</title>
        <authorList>
            <person name="Ivanova A."/>
        </authorList>
    </citation>
    <scope>NUCLEOTIDE SEQUENCE [LARGE SCALE GENOMIC DNA]</scope>
    <source>
        <strain evidence="6 7">Pla2</strain>
    </source>
</reference>
<dbReference type="SMART" id="SM00028">
    <property type="entry name" value="TPR"/>
    <property type="match status" value="9"/>
</dbReference>
<comment type="caution">
    <text evidence="6">The sequence shown here is derived from an EMBL/GenBank/DDBJ whole genome shotgun (WGS) entry which is preliminary data.</text>
</comment>
<evidence type="ECO:0000313" key="6">
    <source>
        <dbReference type="EMBL" id="MDG3006931.1"/>
    </source>
</evidence>
<feature type="repeat" description="TPR" evidence="3">
    <location>
        <begin position="386"/>
        <end position="419"/>
    </location>
</feature>
<evidence type="ECO:0000256" key="2">
    <source>
        <dbReference type="ARBA" id="ARBA00022803"/>
    </source>
</evidence>
<sequence length="949" mass="104639">MGYGTFILLAALVAEAGGAVDADGARRLMAGGRYAEAEEAYDALAEAARKTPDGLSPALERTVALGKAEAKAAQGEADAAVAILEPIEAKDPKSAAIPARLADLHFGRGRWEAADEAVRRALAIDADDLQARWVAVRLLEARGDLEKAVAACKWFVDRYNANREAFVKDAEALVVVGQAAERYYRASARGEELAAALNDVINEIYEGALKADPTCWKAPWLEGRLFLSGYNERAATKELARASQLNPLAPEVLVTLGQADLQGYRLAAGRAKAERALKVNPNYGPAHVLIADLNISDERFLDALEAAKKAVAANPRDEDGLARLAASCRLLVDPAGAAAAELTAVSNNPRPATFYAALAERLADRRKYFTAERAFLLAAEADPGRADVPIGLGMLYMQIGREDEASSLFNAAFAADPFNVRADNMIRVLKHMSSYKAVDTEHFITTYVPGQDELLAKYMSEYLESVMPELTAMFGYTPPSRTKIEIMKDHQWFSGRTVALPFIPTVGACTGKVVAMASPRSTNKPYNWARVIKHEFTHVVTLQETEFNIPHWYTEALAVESEQSPRPQEWNKLLLERVPARKKLLNLDTINLGFIRPDEADDRQMAYCQAQLYARYMAKRFGPDAQIKMLAAYRRGLTTDLAIKECFHVDKADFEKAYLEYLDEIVKTIKTRVDSEAPVKFSQLERDLKAKPDDPDLNARVAYEQFARRDLKAARPLADKALKLKPNHPLASYVKARLLRSIGDDDAALALLEPALDAEHPDERVVDQLAELYLNAGRLDEAERLYETARKGDPQHTKWIANLARVHLRQKRSDAFLADMAQIAENDADNLAVRTTLAERWLAAKDPIAAEKWGRECLYVDVYNPGSHVLLADALAAGKKYAEAVTEYDVALGLKPKKTADIKVKLARAQLALGRKDEARATLDEVLKADPEHPEARSLREEADRAAAG</sequence>